<feature type="transmembrane region" description="Helical" evidence="1">
    <location>
        <begin position="168"/>
        <end position="185"/>
    </location>
</feature>
<comment type="caution">
    <text evidence="2">The sequence shown here is derived from an EMBL/GenBank/DDBJ whole genome shotgun (WGS) entry which is preliminary data.</text>
</comment>
<dbReference type="EMBL" id="JBHRXK010000002">
    <property type="protein sequence ID" value="MFC3550402.1"/>
    <property type="molecule type" value="Genomic_DNA"/>
</dbReference>
<keyword evidence="3" id="KW-1185">Reference proteome</keyword>
<gene>
    <name evidence="2" type="ORF">ACFOLC_05180</name>
</gene>
<accession>A0ABV7RP46</accession>
<organism evidence="2 3">
    <name type="scientific">Lysobacter cavernae</name>
    <dbReference type="NCBI Taxonomy" id="1685901"/>
    <lineage>
        <taxon>Bacteria</taxon>
        <taxon>Pseudomonadati</taxon>
        <taxon>Pseudomonadota</taxon>
        <taxon>Gammaproteobacteria</taxon>
        <taxon>Lysobacterales</taxon>
        <taxon>Lysobacteraceae</taxon>
        <taxon>Lysobacter</taxon>
    </lineage>
</organism>
<dbReference type="Proteomes" id="UP001595740">
    <property type="component" value="Unassembled WGS sequence"/>
</dbReference>
<keyword evidence="1" id="KW-0812">Transmembrane</keyword>
<feature type="transmembrane region" description="Helical" evidence="1">
    <location>
        <begin position="192"/>
        <end position="208"/>
    </location>
</feature>
<protein>
    <recommendedName>
        <fullName evidence="4">Tryptophan-rich sensory protein</fullName>
    </recommendedName>
</protein>
<reference evidence="3" key="1">
    <citation type="journal article" date="2019" name="Int. J. Syst. Evol. Microbiol.">
        <title>The Global Catalogue of Microorganisms (GCM) 10K type strain sequencing project: providing services to taxonomists for standard genome sequencing and annotation.</title>
        <authorList>
            <consortium name="The Broad Institute Genomics Platform"/>
            <consortium name="The Broad Institute Genome Sequencing Center for Infectious Disease"/>
            <person name="Wu L."/>
            <person name="Ma J."/>
        </authorList>
    </citation>
    <scope>NUCLEOTIDE SEQUENCE [LARGE SCALE GENOMIC DNA]</scope>
    <source>
        <strain evidence="3">KCTC 42875</strain>
    </source>
</reference>
<feature type="transmembrane region" description="Helical" evidence="1">
    <location>
        <begin position="44"/>
        <end position="64"/>
    </location>
</feature>
<proteinExistence type="predicted"/>
<evidence type="ECO:0008006" key="4">
    <source>
        <dbReference type="Google" id="ProtNLM"/>
    </source>
</evidence>
<evidence type="ECO:0000256" key="1">
    <source>
        <dbReference type="SAM" id="Phobius"/>
    </source>
</evidence>
<dbReference type="PANTHER" id="PTHR33802:SF1">
    <property type="entry name" value="XK-RELATED PROTEIN"/>
    <property type="match status" value="1"/>
</dbReference>
<dbReference type="PANTHER" id="PTHR33802">
    <property type="entry name" value="SI:CH211-161H7.5-RELATED"/>
    <property type="match status" value="1"/>
</dbReference>
<feature type="transmembrane region" description="Helical" evidence="1">
    <location>
        <begin position="220"/>
        <end position="239"/>
    </location>
</feature>
<dbReference type="RefSeq" id="WP_386758170.1">
    <property type="nucleotide sequence ID" value="NZ_JBHRXK010000002.1"/>
</dbReference>
<sequence>MRYLVVLAALLMPVMAWFTQRGAFGPGIGATADRYPTLLDVADYAFAIWALIFLWDLVFAFAQLHRHDHAALARTRPAAAAGFAFTALWMPLFSQQLFWPALLVIWLALACLAYCAVTLSRDHVALRQLRWRAWFPLSLHAGWLSLAVFLNTAQVIVAQRLLSPERMLPWNLALYAAAAALLLTLNARMHGNLGYVLAALWGLAAAYVQQSAATAPGARVAAGVAVTVAVALLAQSAWLRARVHRHIFSD</sequence>
<keyword evidence="1" id="KW-1133">Transmembrane helix</keyword>
<name>A0ABV7RP46_9GAMM</name>
<feature type="transmembrane region" description="Helical" evidence="1">
    <location>
        <begin position="98"/>
        <end position="120"/>
    </location>
</feature>
<keyword evidence="1" id="KW-0472">Membrane</keyword>
<feature type="transmembrane region" description="Helical" evidence="1">
    <location>
        <begin position="141"/>
        <end position="162"/>
    </location>
</feature>
<evidence type="ECO:0000313" key="2">
    <source>
        <dbReference type="EMBL" id="MFC3550402.1"/>
    </source>
</evidence>
<feature type="transmembrane region" description="Helical" evidence="1">
    <location>
        <begin position="76"/>
        <end position="92"/>
    </location>
</feature>
<evidence type="ECO:0000313" key="3">
    <source>
        <dbReference type="Proteomes" id="UP001595740"/>
    </source>
</evidence>